<dbReference type="WBParaSite" id="TMUE_1000004818.1">
    <property type="protein sequence ID" value="TMUE_1000004818.1"/>
    <property type="gene ID" value="WBGene00294353"/>
</dbReference>
<name>A0A5S6QC87_TRIMR</name>
<proteinExistence type="predicted"/>
<dbReference type="Proteomes" id="UP000046395">
    <property type="component" value="Unassembled WGS sequence"/>
</dbReference>
<organism evidence="1 2">
    <name type="scientific">Trichuris muris</name>
    <name type="common">Mouse whipworm</name>
    <dbReference type="NCBI Taxonomy" id="70415"/>
    <lineage>
        <taxon>Eukaryota</taxon>
        <taxon>Metazoa</taxon>
        <taxon>Ecdysozoa</taxon>
        <taxon>Nematoda</taxon>
        <taxon>Enoplea</taxon>
        <taxon>Dorylaimia</taxon>
        <taxon>Trichinellida</taxon>
        <taxon>Trichuridae</taxon>
        <taxon>Trichuris</taxon>
    </lineage>
</organism>
<evidence type="ECO:0000313" key="2">
    <source>
        <dbReference type="WBParaSite" id="TMUE_1000004818.1"/>
    </source>
</evidence>
<keyword evidence="1" id="KW-1185">Reference proteome</keyword>
<accession>A0A5S6QC87</accession>
<dbReference type="AlphaFoldDB" id="A0A5S6QC87"/>
<reference evidence="2" key="1">
    <citation type="submission" date="2019-12" db="UniProtKB">
        <authorList>
            <consortium name="WormBaseParasite"/>
        </authorList>
    </citation>
    <scope>IDENTIFICATION</scope>
</reference>
<evidence type="ECO:0000313" key="1">
    <source>
        <dbReference type="Proteomes" id="UP000046395"/>
    </source>
</evidence>
<sequence length="69" mass="7463">MRKRQCTLAIVSMNKTICDDNQSYHRADKAGGELAIHGRANEDHEAGANLLTLFSAVSAKGEFKDAKAS</sequence>
<protein>
    <submittedName>
        <fullName evidence="2">Uncharacterized protein</fullName>
    </submittedName>
</protein>